<feature type="domain" description="Myb-like" evidence="3">
    <location>
        <begin position="8"/>
        <end position="54"/>
    </location>
</feature>
<evidence type="ECO:0000259" key="3">
    <source>
        <dbReference type="PROSITE" id="PS50090"/>
    </source>
</evidence>
<dbReference type="PROSITE" id="PS50090">
    <property type="entry name" value="MYB_LIKE"/>
    <property type="match status" value="2"/>
</dbReference>
<sequence length="310" mass="35612">MARLGNIKGPWTSEEDSQVSFLVQQYGTKSWSLVAQYISGRTGKQCRERWHNHLDPTIKKTAWTFEEDKRLCLLHSRLGNKWAEIAKKLPGRTDNAIKNHWNSTMKKKFEAQEAIIRSLTQVPESINEDEIDWTGLRPAVVLQTKQTVMDEKNPKKNNDEAACSVRRADCNNYRLKLKVPEIVRRNCSTILLRMSSDLFPSIDWNLSTPFYPKPSEEVDTQSKSDTETPSVENLRNYMQQKRARLRRKRVLSLSINDNSEKKPKNDLIPISTDELDAPLEWPEIPLLDNDLLSAFDETALDTLGLLGDSS</sequence>
<organism evidence="5 6">
    <name type="scientific">Dimorphilus gyrociliatus</name>
    <dbReference type="NCBI Taxonomy" id="2664684"/>
    <lineage>
        <taxon>Eukaryota</taxon>
        <taxon>Metazoa</taxon>
        <taxon>Spiralia</taxon>
        <taxon>Lophotrochozoa</taxon>
        <taxon>Annelida</taxon>
        <taxon>Polychaeta</taxon>
        <taxon>Polychaeta incertae sedis</taxon>
        <taxon>Dinophilidae</taxon>
        <taxon>Dimorphilus</taxon>
    </lineage>
</organism>
<keyword evidence="1" id="KW-0677">Repeat</keyword>
<dbReference type="SMART" id="SM00717">
    <property type="entry name" value="SANT"/>
    <property type="match status" value="2"/>
</dbReference>
<dbReference type="Proteomes" id="UP000549394">
    <property type="component" value="Unassembled WGS sequence"/>
</dbReference>
<dbReference type="CDD" id="cd00167">
    <property type="entry name" value="SANT"/>
    <property type="match status" value="2"/>
</dbReference>
<dbReference type="GO" id="GO:0000978">
    <property type="term" value="F:RNA polymerase II cis-regulatory region sequence-specific DNA binding"/>
    <property type="evidence" value="ECO:0007669"/>
    <property type="project" value="TreeGrafter"/>
</dbReference>
<dbReference type="GO" id="GO:0005634">
    <property type="term" value="C:nucleus"/>
    <property type="evidence" value="ECO:0007669"/>
    <property type="project" value="TreeGrafter"/>
</dbReference>
<comment type="caution">
    <text evidence="5">The sequence shown here is derived from an EMBL/GenBank/DDBJ whole genome shotgun (WGS) entry which is preliminary data.</text>
</comment>
<dbReference type="AlphaFoldDB" id="A0A7I8VWZ7"/>
<gene>
    <name evidence="5" type="ORF">DGYR_LOCUS7408</name>
</gene>
<dbReference type="InterPro" id="IPR050560">
    <property type="entry name" value="MYB_TF"/>
</dbReference>
<proteinExistence type="predicted"/>
<protein>
    <submittedName>
        <fullName evidence="5">Uncharacterized protein</fullName>
    </submittedName>
</protein>
<dbReference type="InterPro" id="IPR017930">
    <property type="entry name" value="Myb_dom"/>
</dbReference>
<dbReference type="InterPro" id="IPR001005">
    <property type="entry name" value="SANT/Myb"/>
</dbReference>
<dbReference type="Gene3D" id="1.10.10.60">
    <property type="entry name" value="Homeodomain-like"/>
    <property type="match status" value="2"/>
</dbReference>
<evidence type="ECO:0000259" key="4">
    <source>
        <dbReference type="PROSITE" id="PS51294"/>
    </source>
</evidence>
<feature type="domain" description="HTH myb-type" evidence="4">
    <location>
        <begin position="55"/>
        <end position="109"/>
    </location>
</feature>
<evidence type="ECO:0000313" key="5">
    <source>
        <dbReference type="EMBL" id="CAD5119123.1"/>
    </source>
</evidence>
<feature type="domain" description="Myb-like" evidence="3">
    <location>
        <begin position="55"/>
        <end position="105"/>
    </location>
</feature>
<dbReference type="OrthoDB" id="2143914at2759"/>
<dbReference type="InterPro" id="IPR009057">
    <property type="entry name" value="Homeodomain-like_sf"/>
</dbReference>
<dbReference type="EMBL" id="CAJFCJ010000009">
    <property type="protein sequence ID" value="CAD5119123.1"/>
    <property type="molecule type" value="Genomic_DNA"/>
</dbReference>
<feature type="domain" description="HTH myb-type" evidence="4">
    <location>
        <begin position="1"/>
        <end position="54"/>
    </location>
</feature>
<dbReference type="FunFam" id="1.10.10.60:FF:000010">
    <property type="entry name" value="Transcriptional activator Myb isoform A"/>
    <property type="match status" value="1"/>
</dbReference>
<evidence type="ECO:0000256" key="2">
    <source>
        <dbReference type="ARBA" id="ARBA00023125"/>
    </source>
</evidence>
<evidence type="ECO:0000313" key="6">
    <source>
        <dbReference type="Proteomes" id="UP000549394"/>
    </source>
</evidence>
<evidence type="ECO:0000256" key="1">
    <source>
        <dbReference type="ARBA" id="ARBA00022737"/>
    </source>
</evidence>
<dbReference type="Pfam" id="PF13921">
    <property type="entry name" value="Myb_DNA-bind_6"/>
    <property type="match status" value="1"/>
</dbReference>
<dbReference type="PANTHER" id="PTHR45614">
    <property type="entry name" value="MYB PROTEIN-RELATED"/>
    <property type="match status" value="1"/>
</dbReference>
<dbReference type="PROSITE" id="PS51294">
    <property type="entry name" value="HTH_MYB"/>
    <property type="match status" value="2"/>
</dbReference>
<reference evidence="5 6" key="1">
    <citation type="submission" date="2020-08" db="EMBL/GenBank/DDBJ databases">
        <authorList>
            <person name="Hejnol A."/>
        </authorList>
    </citation>
    <scope>NUCLEOTIDE SEQUENCE [LARGE SCALE GENOMIC DNA]</scope>
</reference>
<dbReference type="SUPFAM" id="SSF46689">
    <property type="entry name" value="Homeodomain-like"/>
    <property type="match status" value="1"/>
</dbReference>
<keyword evidence="6" id="KW-1185">Reference proteome</keyword>
<dbReference type="GO" id="GO:0000981">
    <property type="term" value="F:DNA-binding transcription factor activity, RNA polymerase II-specific"/>
    <property type="evidence" value="ECO:0007669"/>
    <property type="project" value="TreeGrafter"/>
</dbReference>
<dbReference type="PANTHER" id="PTHR45614:SF25">
    <property type="entry name" value="MYB PROTEIN"/>
    <property type="match status" value="1"/>
</dbReference>
<name>A0A7I8VWZ7_9ANNE</name>
<accession>A0A7I8VWZ7</accession>
<keyword evidence="2" id="KW-0238">DNA-binding</keyword>